<sequence>MTPDGGRPREDAAVSDEWVTLNGGPLDGERIPVDPDDPDPGVAMVADGCAYPGGRSWYAPDGAGRWVWTGDTP</sequence>
<dbReference type="RefSeq" id="WP_004994523.1">
    <property type="nucleotide sequence ID" value="NZ_DS999643.1"/>
</dbReference>
<dbReference type="EMBL" id="DS999643">
    <property type="protein sequence ID" value="EFE72633.2"/>
    <property type="molecule type" value="Genomic_DNA"/>
</dbReference>
<proteinExistence type="predicted"/>
<name>D6AAU8_STRV1</name>
<dbReference type="AlphaFoldDB" id="D6AAU8"/>
<evidence type="ECO:0000313" key="1">
    <source>
        <dbReference type="EMBL" id="EFE72633.2"/>
    </source>
</evidence>
<organism evidence="1 2">
    <name type="scientific">Streptomyces viridosporus (strain ATCC 14672 / DSM 40746 / JCM 4963 / KCTC 9882 / NRRL B-12104 / FH 1290)</name>
    <name type="common">Streptomyces ghanaensis</name>
    <dbReference type="NCBI Taxonomy" id="566461"/>
    <lineage>
        <taxon>Bacteria</taxon>
        <taxon>Bacillati</taxon>
        <taxon>Actinomycetota</taxon>
        <taxon>Actinomycetes</taxon>
        <taxon>Kitasatosporales</taxon>
        <taxon>Streptomycetaceae</taxon>
        <taxon>Streptomyces</taxon>
    </lineage>
</organism>
<reference evidence="2" key="1">
    <citation type="submission" date="2008-12" db="EMBL/GenBank/DDBJ databases">
        <title>Annotation of Streptomyces ghanaensis ATCC 14672.</title>
        <authorList>
            <consortium name="The Broad Institute Genome Sequencing Platform"/>
            <consortium name="Broad Institute Microbial Sequencing Center"/>
            <person name="Fischbach M."/>
            <person name="Ward D."/>
            <person name="Young S."/>
            <person name="Kodira C.D."/>
            <person name="Zeng Q."/>
            <person name="Koehrsen M."/>
            <person name="Godfrey P."/>
            <person name="Alvarado L."/>
            <person name="Berlin A.M."/>
            <person name="Borenstein D."/>
            <person name="Chen Z."/>
            <person name="Engels R."/>
            <person name="Freedman E."/>
            <person name="Gellesch M."/>
            <person name="Goldberg J."/>
            <person name="Griggs A."/>
            <person name="Gujja S."/>
            <person name="Heiman D.I."/>
            <person name="Hepburn T.A."/>
            <person name="Howarth C."/>
            <person name="Jen D."/>
            <person name="Larson L."/>
            <person name="Lewis B."/>
            <person name="Mehta T."/>
            <person name="Park D."/>
            <person name="Pearson M."/>
            <person name="Roberts A."/>
            <person name="Saif S."/>
            <person name="Shea T.D."/>
            <person name="Shenoy N."/>
            <person name="Sisk P."/>
            <person name="Stolte C."/>
            <person name="Sykes S.N."/>
            <person name="Walk T."/>
            <person name="White J."/>
            <person name="Yandava C."/>
            <person name="Straight P."/>
            <person name="Clardy J."/>
            <person name="Hung D."/>
            <person name="Kolter R."/>
            <person name="Mekalanos J."/>
            <person name="Walker S."/>
            <person name="Walsh C.T."/>
            <person name="Wieland B.L.C."/>
            <person name="Ilzarbe M."/>
            <person name="Galagan J."/>
            <person name="Nusbaum C."/>
            <person name="Birren B."/>
        </authorList>
    </citation>
    <scope>NUCLEOTIDE SEQUENCE [LARGE SCALE GENOMIC DNA]</scope>
    <source>
        <strain evidence="2">ATCC 14672 / DSM 40746 / JCM 4963 / KCTC 9882 / NRRL B-12104 / FH 1290</strain>
    </source>
</reference>
<evidence type="ECO:0000313" key="2">
    <source>
        <dbReference type="Proteomes" id="UP000003824"/>
    </source>
</evidence>
<dbReference type="Proteomes" id="UP000003824">
    <property type="component" value="Unassembled WGS sequence"/>
</dbReference>
<protein>
    <submittedName>
        <fullName evidence="1">Predicted protein</fullName>
    </submittedName>
</protein>
<dbReference type="eggNOG" id="ENOG5031W6C">
    <property type="taxonomic scope" value="Bacteria"/>
</dbReference>
<accession>D6AAU8</accession>
<gene>
    <name evidence="1" type="ORF">SSFG_07868</name>
</gene>